<dbReference type="Pfam" id="PF08239">
    <property type="entry name" value="SH3_3"/>
    <property type="match status" value="1"/>
</dbReference>
<protein>
    <recommendedName>
        <fullName evidence="1">SH3b domain-containing protein</fullName>
    </recommendedName>
</protein>
<accession>A0A0S6W5U2</accession>
<feature type="domain" description="SH3b" evidence="1">
    <location>
        <begin position="24"/>
        <end position="86"/>
    </location>
</feature>
<organism evidence="2">
    <name type="scientific">Candidatus Moduliflexus flocculans</name>
    <dbReference type="NCBI Taxonomy" id="1499966"/>
    <lineage>
        <taxon>Bacteria</taxon>
        <taxon>Candidatus Moduliflexota</taxon>
        <taxon>Candidatus Moduliflexia</taxon>
        <taxon>Candidatus Moduliflexales</taxon>
        <taxon>Candidatus Moduliflexaceae</taxon>
    </lineage>
</organism>
<dbReference type="EMBL" id="DF820459">
    <property type="protein sequence ID" value="GAK53491.1"/>
    <property type="molecule type" value="Genomic_DNA"/>
</dbReference>
<dbReference type="InterPro" id="IPR011990">
    <property type="entry name" value="TPR-like_helical_dom_sf"/>
</dbReference>
<proteinExistence type="predicted"/>
<dbReference type="SMART" id="SM00287">
    <property type="entry name" value="SH3b"/>
    <property type="match status" value="1"/>
</dbReference>
<dbReference type="Gene3D" id="1.25.40.10">
    <property type="entry name" value="Tetratricopeptide repeat domain"/>
    <property type="match status" value="1"/>
</dbReference>
<dbReference type="SUPFAM" id="SSF48452">
    <property type="entry name" value="TPR-like"/>
    <property type="match status" value="1"/>
</dbReference>
<dbReference type="STRING" id="1499966.U14_04756"/>
<dbReference type="InterPro" id="IPR003646">
    <property type="entry name" value="SH3-like_bac-type"/>
</dbReference>
<dbReference type="PROSITE" id="PS51781">
    <property type="entry name" value="SH3B"/>
    <property type="match status" value="1"/>
</dbReference>
<gene>
    <name evidence="2" type="ORF">U14_04756</name>
</gene>
<dbReference type="Pfam" id="PF07603">
    <property type="entry name" value="Lcl_C"/>
    <property type="match status" value="1"/>
</dbReference>
<dbReference type="InterPro" id="IPR011460">
    <property type="entry name" value="Lcl_C"/>
</dbReference>
<evidence type="ECO:0000313" key="2">
    <source>
        <dbReference type="EMBL" id="GAK53491.1"/>
    </source>
</evidence>
<evidence type="ECO:0000313" key="3">
    <source>
        <dbReference type="Proteomes" id="UP000030700"/>
    </source>
</evidence>
<dbReference type="HOGENOM" id="CLU_751563_0_0_0"/>
<name>A0A0S6W5U2_9BACT</name>
<evidence type="ECO:0000259" key="1">
    <source>
        <dbReference type="PROSITE" id="PS51781"/>
    </source>
</evidence>
<sequence length="369" mass="42288">MKYRSNWWGYCLIVLLLFGKNVDAKTLIITGDRLNLRAGPGRTYDILDVLQKNERYEVLEEQDGWYRINVEGTIGWVSENGVTLASSAQIQTLLAQADDYFIRQQFTTPPGENAFDLYMQALEQEPDNARALARIAQIAKTYKTWADVAYQDGDRHKARIFYERYLYVAPGDKDVETRLKQLDEQPEASANDLRILQLRQQPMRLSADQIVRLINANQFHHPADWSKYGLAPSLTGSVRHDYAQKEAQGVQVVIDYATHLMWPQVVPEQAYRWQDASKFIDQRNAAQFAGFSDWRLPTVEELASLLEAKKTKYGLYLAPFFGDTPRWCWSADLTPDAQSAWYVSFNSGGIQQQPLEQAAFVLAVRTFNP</sequence>
<dbReference type="AlphaFoldDB" id="A0A0S6W5U2"/>
<reference evidence="2" key="1">
    <citation type="journal article" date="2015" name="PeerJ">
        <title>First genomic representation of candidate bacterial phylum KSB3 points to enhanced environmental sensing as a trigger of wastewater bulking.</title>
        <authorList>
            <person name="Sekiguchi Y."/>
            <person name="Ohashi A."/>
            <person name="Parks D.H."/>
            <person name="Yamauchi T."/>
            <person name="Tyson G.W."/>
            <person name="Hugenholtz P."/>
        </authorList>
    </citation>
    <scope>NUCLEOTIDE SEQUENCE [LARGE SCALE GENOMIC DNA]</scope>
</reference>
<keyword evidence="3" id="KW-1185">Reference proteome</keyword>
<dbReference type="Gene3D" id="2.30.30.40">
    <property type="entry name" value="SH3 Domains"/>
    <property type="match status" value="1"/>
</dbReference>
<dbReference type="Proteomes" id="UP000030700">
    <property type="component" value="Unassembled WGS sequence"/>
</dbReference>